<dbReference type="SMR" id="W9SJN5"/>
<accession>W9SJN5</accession>
<organism evidence="3 4">
    <name type="scientific">Morus notabilis</name>
    <dbReference type="NCBI Taxonomy" id="981085"/>
    <lineage>
        <taxon>Eukaryota</taxon>
        <taxon>Viridiplantae</taxon>
        <taxon>Streptophyta</taxon>
        <taxon>Embryophyta</taxon>
        <taxon>Tracheophyta</taxon>
        <taxon>Spermatophyta</taxon>
        <taxon>Magnoliopsida</taxon>
        <taxon>eudicotyledons</taxon>
        <taxon>Gunneridae</taxon>
        <taxon>Pentapetalae</taxon>
        <taxon>rosids</taxon>
        <taxon>fabids</taxon>
        <taxon>Rosales</taxon>
        <taxon>Moraceae</taxon>
        <taxon>Moreae</taxon>
        <taxon>Morus</taxon>
    </lineage>
</organism>
<sequence>MTSSGSPCGACKFLRRKCVRGCVFAPYFCHEQGASHFAAIHKVFGASNVSKLLAHLPVSDRPGAAITISYEAQARLKDPIYGCVSHIFSLQQQVINLQAQLALIKEQAGAQGFQNGSSSTANPNERYNNGRQYQQVEDLQNWFQSENSNMVPQYSPNLTNEASMMPPYFESKPMCSNSSGSCENISIFAEDQNGLYGKYDEAYHFMSSLDNLQTVNRQMGFQEYPDELQSMPFSYTRHS</sequence>
<name>W9SJN5_9ROSA</name>
<keyword evidence="4" id="KW-1185">Reference proteome</keyword>
<dbReference type="STRING" id="981085.W9SJN5"/>
<comment type="similarity">
    <text evidence="1">Belongs to the LOB domain-containing protein family.</text>
</comment>
<dbReference type="PANTHER" id="PTHR31529:SF26">
    <property type="entry name" value="LOB DOMAIN-CONTAINING PROTEIN CRL1"/>
    <property type="match status" value="1"/>
</dbReference>
<evidence type="ECO:0000313" key="4">
    <source>
        <dbReference type="Proteomes" id="UP000030645"/>
    </source>
</evidence>
<dbReference type="GO" id="GO:0045893">
    <property type="term" value="P:positive regulation of DNA-templated transcription"/>
    <property type="evidence" value="ECO:0007669"/>
    <property type="project" value="TreeGrafter"/>
</dbReference>
<feature type="domain" description="LOB" evidence="2">
    <location>
        <begin position="6"/>
        <end position="108"/>
    </location>
</feature>
<evidence type="ECO:0000256" key="1">
    <source>
        <dbReference type="ARBA" id="ARBA00005474"/>
    </source>
</evidence>
<dbReference type="Pfam" id="PF03195">
    <property type="entry name" value="LOB"/>
    <property type="match status" value="1"/>
</dbReference>
<protein>
    <recommendedName>
        <fullName evidence="2">LOB domain-containing protein</fullName>
    </recommendedName>
</protein>
<dbReference type="PROSITE" id="PS50891">
    <property type="entry name" value="LOB"/>
    <property type="match status" value="1"/>
</dbReference>
<reference evidence="4" key="1">
    <citation type="submission" date="2013-01" db="EMBL/GenBank/DDBJ databases">
        <title>Draft Genome Sequence of a Mulberry Tree, Morus notabilis C.K. Schneid.</title>
        <authorList>
            <person name="He N."/>
            <person name="Zhao S."/>
        </authorList>
    </citation>
    <scope>NUCLEOTIDE SEQUENCE</scope>
</reference>
<evidence type="ECO:0000313" key="3">
    <source>
        <dbReference type="EMBL" id="EXC31929.1"/>
    </source>
</evidence>
<gene>
    <name evidence="3" type="ORF">L484_009779</name>
</gene>
<dbReference type="KEGG" id="mnt:21393097"/>
<evidence type="ECO:0000259" key="2">
    <source>
        <dbReference type="PROSITE" id="PS50891"/>
    </source>
</evidence>
<dbReference type="Proteomes" id="UP000030645">
    <property type="component" value="Unassembled WGS sequence"/>
</dbReference>
<dbReference type="GO" id="GO:0009755">
    <property type="term" value="P:hormone-mediated signaling pathway"/>
    <property type="evidence" value="ECO:0007669"/>
    <property type="project" value="TreeGrafter"/>
</dbReference>
<dbReference type="GO" id="GO:0005634">
    <property type="term" value="C:nucleus"/>
    <property type="evidence" value="ECO:0007669"/>
    <property type="project" value="TreeGrafter"/>
</dbReference>
<dbReference type="AlphaFoldDB" id="W9SJN5"/>
<dbReference type="OrthoDB" id="668748at2759"/>
<dbReference type="PANTHER" id="PTHR31529">
    <property type="entry name" value="LOB DOMAIN CONTAINING PROTEIN"/>
    <property type="match status" value="1"/>
</dbReference>
<dbReference type="EMBL" id="KE346273">
    <property type="protein sequence ID" value="EXC31929.1"/>
    <property type="molecule type" value="Genomic_DNA"/>
</dbReference>
<dbReference type="InterPro" id="IPR004883">
    <property type="entry name" value="LOB"/>
</dbReference>
<dbReference type="eggNOG" id="ENOG502QUV3">
    <property type="taxonomic scope" value="Eukaryota"/>
</dbReference>
<proteinExistence type="inferred from homology"/>